<proteinExistence type="predicted"/>
<accession>A0A315ZQP8</accession>
<comment type="caution">
    <text evidence="1">The sequence shown here is derived from an EMBL/GenBank/DDBJ whole genome shotgun (WGS) entry which is preliminary data.</text>
</comment>
<dbReference type="AlphaFoldDB" id="A0A315ZQP8"/>
<gene>
    <name evidence="1" type="ORF">CLV98_1621</name>
</gene>
<name>A0A315ZQP8_9BACT</name>
<reference evidence="1 2" key="1">
    <citation type="submission" date="2018-03" db="EMBL/GenBank/DDBJ databases">
        <title>Genomic Encyclopedia of Archaeal and Bacterial Type Strains, Phase II (KMG-II): from individual species to whole genera.</title>
        <authorList>
            <person name="Goeker M."/>
        </authorList>
    </citation>
    <scope>NUCLEOTIDE SEQUENCE [LARGE SCALE GENOMIC DNA]</scope>
    <source>
        <strain evidence="1 2">DSM 100346</strain>
    </source>
</reference>
<dbReference type="EMBL" id="QGDT01000062">
    <property type="protein sequence ID" value="PWJ47629.1"/>
    <property type="molecule type" value="Genomic_DNA"/>
</dbReference>
<feature type="non-terminal residue" evidence="1">
    <location>
        <position position="26"/>
    </location>
</feature>
<organism evidence="1 2">
    <name type="scientific">Dyadobacter jejuensis</name>
    <dbReference type="NCBI Taxonomy" id="1082580"/>
    <lineage>
        <taxon>Bacteria</taxon>
        <taxon>Pseudomonadati</taxon>
        <taxon>Bacteroidota</taxon>
        <taxon>Cytophagia</taxon>
        <taxon>Cytophagales</taxon>
        <taxon>Spirosomataceae</taxon>
        <taxon>Dyadobacter</taxon>
    </lineage>
</organism>
<sequence>MAGVVDVSALSENLTKDKKDYEKIFG</sequence>
<dbReference type="Proteomes" id="UP000245880">
    <property type="component" value="Unassembled WGS sequence"/>
</dbReference>
<evidence type="ECO:0000313" key="1">
    <source>
        <dbReference type="EMBL" id="PWJ47629.1"/>
    </source>
</evidence>
<keyword evidence="2" id="KW-1185">Reference proteome</keyword>
<protein>
    <submittedName>
        <fullName evidence="1">Uncharacterized protein</fullName>
    </submittedName>
</protein>
<evidence type="ECO:0000313" key="2">
    <source>
        <dbReference type="Proteomes" id="UP000245880"/>
    </source>
</evidence>